<protein>
    <submittedName>
        <fullName evidence="1">Uncharacterized protein</fullName>
    </submittedName>
</protein>
<name>A0A2P2NQB4_RHIMU</name>
<reference evidence="1" key="1">
    <citation type="submission" date="2018-02" db="EMBL/GenBank/DDBJ databases">
        <title>Rhizophora mucronata_Transcriptome.</title>
        <authorList>
            <person name="Meera S.P."/>
            <person name="Sreeshan A."/>
            <person name="Augustine A."/>
        </authorList>
    </citation>
    <scope>NUCLEOTIDE SEQUENCE</scope>
    <source>
        <tissue evidence="1">Leaf</tissue>
    </source>
</reference>
<accession>A0A2P2NQB4</accession>
<dbReference type="EMBL" id="GGEC01064203">
    <property type="protein sequence ID" value="MBX44687.1"/>
    <property type="molecule type" value="Transcribed_RNA"/>
</dbReference>
<sequence>MSILIEVMRNFSREGEADASLTGAQQLTEIPLG</sequence>
<dbReference type="AlphaFoldDB" id="A0A2P2NQB4"/>
<organism evidence="1">
    <name type="scientific">Rhizophora mucronata</name>
    <name type="common">Asiatic mangrove</name>
    <dbReference type="NCBI Taxonomy" id="61149"/>
    <lineage>
        <taxon>Eukaryota</taxon>
        <taxon>Viridiplantae</taxon>
        <taxon>Streptophyta</taxon>
        <taxon>Embryophyta</taxon>
        <taxon>Tracheophyta</taxon>
        <taxon>Spermatophyta</taxon>
        <taxon>Magnoliopsida</taxon>
        <taxon>eudicotyledons</taxon>
        <taxon>Gunneridae</taxon>
        <taxon>Pentapetalae</taxon>
        <taxon>rosids</taxon>
        <taxon>fabids</taxon>
        <taxon>Malpighiales</taxon>
        <taxon>Rhizophoraceae</taxon>
        <taxon>Rhizophora</taxon>
    </lineage>
</organism>
<proteinExistence type="predicted"/>
<evidence type="ECO:0000313" key="1">
    <source>
        <dbReference type="EMBL" id="MBX44687.1"/>
    </source>
</evidence>